<keyword evidence="1" id="KW-0812">Transmembrane</keyword>
<evidence type="ECO:0000256" key="1">
    <source>
        <dbReference type="SAM" id="Phobius"/>
    </source>
</evidence>
<organism evidence="2 3">
    <name type="scientific">Frederiksenia canicola</name>
    <dbReference type="NCBI Taxonomy" id="123824"/>
    <lineage>
        <taxon>Bacteria</taxon>
        <taxon>Pseudomonadati</taxon>
        <taxon>Pseudomonadota</taxon>
        <taxon>Gammaproteobacteria</taxon>
        <taxon>Pasteurellales</taxon>
        <taxon>Pasteurellaceae</taxon>
        <taxon>Frederiksenia</taxon>
    </lineage>
</organism>
<dbReference type="Pfam" id="PF07119">
    <property type="entry name" value="DUF1375"/>
    <property type="match status" value="1"/>
</dbReference>
<dbReference type="EMBL" id="RKQT01000001">
    <property type="protein sequence ID" value="RPE96028.1"/>
    <property type="molecule type" value="Genomic_DNA"/>
</dbReference>
<protein>
    <submittedName>
        <fullName evidence="2">Uncharacterized protein YceK</fullName>
    </submittedName>
</protein>
<gene>
    <name evidence="2" type="ORF">EDC49_0408</name>
</gene>
<sequence length="81" mass="8804">MVNHLMKLTACKLFFLTLCLFHLTGCGTITSLSNGDYSIYAGVGRDFDVIRDGGLLSILAVIDLPLSFVLDTLLLPITLTQ</sequence>
<evidence type="ECO:0000313" key="3">
    <source>
        <dbReference type="Proteomes" id="UP000276901"/>
    </source>
</evidence>
<evidence type="ECO:0000313" key="2">
    <source>
        <dbReference type="EMBL" id="RPE96028.1"/>
    </source>
</evidence>
<name>A0ABX9XUB5_9PAST</name>
<proteinExistence type="predicted"/>
<feature type="transmembrane region" description="Helical" evidence="1">
    <location>
        <begin position="55"/>
        <end position="79"/>
    </location>
</feature>
<keyword evidence="1" id="KW-1133">Transmembrane helix</keyword>
<keyword evidence="3" id="KW-1185">Reference proteome</keyword>
<dbReference type="Proteomes" id="UP000276901">
    <property type="component" value="Unassembled WGS sequence"/>
</dbReference>
<keyword evidence="1" id="KW-0472">Membrane</keyword>
<dbReference type="InterPro" id="IPR010780">
    <property type="entry name" value="DUF1375"/>
</dbReference>
<reference evidence="2 3" key="1">
    <citation type="submission" date="2018-11" db="EMBL/GenBank/DDBJ databases">
        <title>Genomic Encyclopedia of Type Strains, Phase IV (KMG-IV): sequencing the most valuable type-strain genomes for metagenomic binning, comparative biology and taxonomic classification.</title>
        <authorList>
            <person name="Goeker M."/>
        </authorList>
    </citation>
    <scope>NUCLEOTIDE SEQUENCE [LARGE SCALE GENOMIC DNA]</scope>
    <source>
        <strain evidence="2 3">DSM 25797</strain>
    </source>
</reference>
<comment type="caution">
    <text evidence="2">The sequence shown here is derived from an EMBL/GenBank/DDBJ whole genome shotgun (WGS) entry which is preliminary data.</text>
</comment>
<accession>A0ABX9XUB5</accession>